<dbReference type="Gene3D" id="3.20.20.80">
    <property type="entry name" value="Glycosidases"/>
    <property type="match status" value="1"/>
</dbReference>
<evidence type="ECO:0000256" key="2">
    <source>
        <dbReference type="ARBA" id="ARBA00022801"/>
    </source>
</evidence>
<evidence type="ECO:0000313" key="10">
    <source>
        <dbReference type="EMBL" id="MBB3061791.1"/>
    </source>
</evidence>
<sequence length="583" mass="63606">MKSLISITSLFLSLIFSSLTYAQSCGSGGGATVCLTATGSADNIALSWTVSGTVDSIQVYRDTDSNPSGRSRLAILSTSERSYTDTTAVAGTQYWYWIKFRADGKFYNSNAATAVREAGCDATAITPYIQVDGAWSQVSSVTIPSGTQITFGPQPVSGGSWSWSDCGTSGDAREQAIAPTASCTATAVYTNSCGATSSQDFVVTVDGGSSSIYPNYNINPLPADMTGMSSNALDIANNITLGFNIGNTMEAIGGETAWGNPMITADFVSLVKQSGFNAIRLPLAWDQYADQATAEIDLSWLARVREVVQYCVDNDLYVIVNIHWDGGWLENNITLERQAENNDKQRAYWQQIATYLRDFDEHVMFASANEPNVADAEEMSVLLSYHQTFVDAVRETGGKNAFRVLIVQGPDTDISKTNDLMTEMPVDTVSDRMMAEIHFYTPWNFAGMTADESWGNQFYYWGAGNHSTTDAAHNPTWGEEDDLNALFSLMKTQFVDQGIPVVMGEFGAIRRTEQLSGDDLTLHLKSRADYHRFVAQQAKAYGMVPFYWDNGGTGNHGFGIFDRNTNTVFDQQVLDALMQGAAN</sequence>
<accession>A0A7W4WDZ3</accession>
<evidence type="ECO:0000256" key="7">
    <source>
        <dbReference type="RuleBase" id="RU361153"/>
    </source>
</evidence>
<keyword evidence="11" id="KW-1185">Reference proteome</keyword>
<dbReference type="Gene3D" id="2.60.40.10">
    <property type="entry name" value="Immunoglobulins"/>
    <property type="match status" value="1"/>
</dbReference>
<dbReference type="AlphaFoldDB" id="A0A7W4WDZ3"/>
<dbReference type="Pfam" id="PF00150">
    <property type="entry name" value="Cellulase"/>
    <property type="match status" value="1"/>
</dbReference>
<dbReference type="RefSeq" id="WP_246394983.1">
    <property type="nucleotide sequence ID" value="NZ_JACHWZ010000011.1"/>
</dbReference>
<evidence type="ECO:0000256" key="8">
    <source>
        <dbReference type="SAM" id="SignalP"/>
    </source>
</evidence>
<dbReference type="EC" id="3.2.1.4" evidence="10"/>
<dbReference type="GO" id="GO:0030245">
    <property type="term" value="P:cellulose catabolic process"/>
    <property type="evidence" value="ECO:0007669"/>
    <property type="project" value="UniProtKB-KW"/>
</dbReference>
<dbReference type="GO" id="GO:0005576">
    <property type="term" value="C:extracellular region"/>
    <property type="evidence" value="ECO:0007669"/>
    <property type="project" value="TreeGrafter"/>
</dbReference>
<dbReference type="GO" id="GO:0008422">
    <property type="term" value="F:beta-glucosidase activity"/>
    <property type="evidence" value="ECO:0007669"/>
    <property type="project" value="TreeGrafter"/>
</dbReference>
<name>A0A7W4WDZ3_9GAMM</name>
<keyword evidence="5 7" id="KW-0326">Glycosidase</keyword>
<dbReference type="PANTHER" id="PTHR31297:SF41">
    <property type="entry name" value="ENDOGLUCANASE, PUTATIVE (AFU_ORTHOLOGUE AFUA_5G01830)-RELATED"/>
    <property type="match status" value="1"/>
</dbReference>
<dbReference type="InterPro" id="IPR017853">
    <property type="entry name" value="GH"/>
</dbReference>
<evidence type="ECO:0000256" key="4">
    <source>
        <dbReference type="ARBA" id="ARBA00023277"/>
    </source>
</evidence>
<dbReference type="EMBL" id="JACHWZ010000011">
    <property type="protein sequence ID" value="MBB3061791.1"/>
    <property type="molecule type" value="Genomic_DNA"/>
</dbReference>
<keyword evidence="3" id="KW-0136">Cellulose degradation</keyword>
<keyword evidence="2 7" id="KW-0378">Hydrolase</keyword>
<dbReference type="InterPro" id="IPR013783">
    <property type="entry name" value="Ig-like_fold"/>
</dbReference>
<evidence type="ECO:0000313" key="11">
    <source>
        <dbReference type="Proteomes" id="UP000535937"/>
    </source>
</evidence>
<keyword evidence="6" id="KW-0624">Polysaccharide degradation</keyword>
<feature type="domain" description="Glycoside hydrolase family 5" evidence="9">
    <location>
        <begin position="247"/>
        <end position="552"/>
    </location>
</feature>
<evidence type="ECO:0000256" key="3">
    <source>
        <dbReference type="ARBA" id="ARBA00023001"/>
    </source>
</evidence>
<dbReference type="GO" id="GO:0008810">
    <property type="term" value="F:cellulase activity"/>
    <property type="evidence" value="ECO:0007669"/>
    <property type="project" value="UniProtKB-EC"/>
</dbReference>
<feature type="signal peptide" evidence="8">
    <location>
        <begin position="1"/>
        <end position="22"/>
    </location>
</feature>
<comment type="similarity">
    <text evidence="1 7">Belongs to the glycosyl hydrolase 5 (cellulase A) family.</text>
</comment>
<comment type="caution">
    <text evidence="10">The sequence shown here is derived from an EMBL/GenBank/DDBJ whole genome shotgun (WGS) entry which is preliminary data.</text>
</comment>
<reference evidence="10 11" key="1">
    <citation type="submission" date="2020-08" db="EMBL/GenBank/DDBJ databases">
        <title>Genomic Encyclopedia of Type Strains, Phase III (KMG-III): the genomes of soil and plant-associated and newly described type strains.</title>
        <authorList>
            <person name="Whitman W."/>
        </authorList>
    </citation>
    <scope>NUCLEOTIDE SEQUENCE [LARGE SCALE GENOMIC DNA]</scope>
    <source>
        <strain evidence="10 11">CECT 8799</strain>
    </source>
</reference>
<evidence type="ECO:0000256" key="6">
    <source>
        <dbReference type="ARBA" id="ARBA00023326"/>
    </source>
</evidence>
<evidence type="ECO:0000256" key="1">
    <source>
        <dbReference type="ARBA" id="ARBA00005641"/>
    </source>
</evidence>
<protein>
    <submittedName>
        <fullName evidence="10">Endoglucanase</fullName>
        <ecNumber evidence="10">3.2.1.4</ecNumber>
    </submittedName>
</protein>
<dbReference type="InterPro" id="IPR001547">
    <property type="entry name" value="Glyco_hydro_5"/>
</dbReference>
<evidence type="ECO:0000256" key="5">
    <source>
        <dbReference type="ARBA" id="ARBA00023295"/>
    </source>
</evidence>
<proteinExistence type="inferred from homology"/>
<evidence type="ECO:0000259" key="9">
    <source>
        <dbReference type="Pfam" id="PF00150"/>
    </source>
</evidence>
<feature type="chain" id="PRO_5030988070" evidence="8">
    <location>
        <begin position="23"/>
        <end position="583"/>
    </location>
</feature>
<keyword evidence="8" id="KW-0732">Signal</keyword>
<dbReference type="PANTHER" id="PTHR31297">
    <property type="entry name" value="GLUCAN ENDO-1,6-BETA-GLUCOSIDASE B"/>
    <property type="match status" value="1"/>
</dbReference>
<gene>
    <name evidence="10" type="ORF">FHS09_002631</name>
</gene>
<keyword evidence="4" id="KW-0119">Carbohydrate metabolism</keyword>
<dbReference type="GO" id="GO:0009986">
    <property type="term" value="C:cell surface"/>
    <property type="evidence" value="ECO:0007669"/>
    <property type="project" value="TreeGrafter"/>
</dbReference>
<dbReference type="Proteomes" id="UP000535937">
    <property type="component" value="Unassembled WGS sequence"/>
</dbReference>
<organism evidence="10 11">
    <name type="scientific">Microbulbifer rhizosphaerae</name>
    <dbReference type="NCBI Taxonomy" id="1562603"/>
    <lineage>
        <taxon>Bacteria</taxon>
        <taxon>Pseudomonadati</taxon>
        <taxon>Pseudomonadota</taxon>
        <taxon>Gammaproteobacteria</taxon>
        <taxon>Cellvibrionales</taxon>
        <taxon>Microbulbiferaceae</taxon>
        <taxon>Microbulbifer</taxon>
    </lineage>
</organism>
<dbReference type="SUPFAM" id="SSF51445">
    <property type="entry name" value="(Trans)glycosidases"/>
    <property type="match status" value="1"/>
</dbReference>
<dbReference type="InterPro" id="IPR050386">
    <property type="entry name" value="Glycosyl_hydrolase_5"/>
</dbReference>